<proteinExistence type="predicted"/>
<gene>
    <name evidence="1" type="ORF">R1sor_027223</name>
</gene>
<evidence type="ECO:0008006" key="3">
    <source>
        <dbReference type="Google" id="ProtNLM"/>
    </source>
</evidence>
<comment type="caution">
    <text evidence="1">The sequence shown here is derived from an EMBL/GenBank/DDBJ whole genome shotgun (WGS) entry which is preliminary data.</text>
</comment>
<dbReference type="InterPro" id="IPR036691">
    <property type="entry name" value="Endo/exonu/phosph_ase_sf"/>
</dbReference>
<dbReference type="AlphaFoldDB" id="A0ABD3GGW4"/>
<protein>
    <recommendedName>
        <fullName evidence="3">Endonuclease/exonuclease/phosphatase domain-containing protein</fullName>
    </recommendedName>
</protein>
<accession>A0ABD3GGW4</accession>
<dbReference type="Proteomes" id="UP001633002">
    <property type="component" value="Unassembled WGS sequence"/>
</dbReference>
<organism evidence="1 2">
    <name type="scientific">Riccia sorocarpa</name>
    <dbReference type="NCBI Taxonomy" id="122646"/>
    <lineage>
        <taxon>Eukaryota</taxon>
        <taxon>Viridiplantae</taxon>
        <taxon>Streptophyta</taxon>
        <taxon>Embryophyta</taxon>
        <taxon>Marchantiophyta</taxon>
        <taxon>Marchantiopsida</taxon>
        <taxon>Marchantiidae</taxon>
        <taxon>Marchantiales</taxon>
        <taxon>Ricciaceae</taxon>
        <taxon>Riccia</taxon>
    </lineage>
</organism>
<name>A0ABD3GGW4_9MARC</name>
<keyword evidence="2" id="KW-1185">Reference proteome</keyword>
<evidence type="ECO:0000313" key="1">
    <source>
        <dbReference type="EMBL" id="KAL3677275.1"/>
    </source>
</evidence>
<dbReference type="SUPFAM" id="SSF56219">
    <property type="entry name" value="DNase I-like"/>
    <property type="match status" value="1"/>
</dbReference>
<dbReference type="Gene3D" id="3.60.10.10">
    <property type="entry name" value="Endonuclease/exonuclease/phosphatase"/>
    <property type="match status" value="1"/>
</dbReference>
<reference evidence="1 2" key="1">
    <citation type="submission" date="2024-09" db="EMBL/GenBank/DDBJ databases">
        <title>Chromosome-scale assembly of Riccia sorocarpa.</title>
        <authorList>
            <person name="Paukszto L."/>
        </authorList>
    </citation>
    <scope>NUCLEOTIDE SEQUENCE [LARGE SCALE GENOMIC DNA]</scope>
    <source>
        <strain evidence="1">LP-2024</strain>
        <tissue evidence="1">Aerial parts of the thallus</tissue>
    </source>
</reference>
<evidence type="ECO:0000313" key="2">
    <source>
        <dbReference type="Proteomes" id="UP001633002"/>
    </source>
</evidence>
<dbReference type="EMBL" id="JBJQOH010000008">
    <property type="protein sequence ID" value="KAL3677275.1"/>
    <property type="molecule type" value="Genomic_DNA"/>
</dbReference>
<sequence>MASASVVTEECDIPATKIGAERLYSILLEAGVVREPLPRIDDYAEQTGLTWELNTVGAWCKEKVELVRAPDSDRKKYFIQRVDLCKGSERPVFAHHLWNGKLAPAHTGVWRRSLTLMESTRPHSLLKPPSVMEGDPSVLRMVKQLETMNGLVVSLLGEVSQVKRAFTDLQGDFRKLRQHSEEQALEIKQLKIVCEEMKNNQQKLLSLDGSIASLTDLVETRSADQLSQLSSCCTKLDALKPVECSTSVVGGQPLDFREALGKFEEKLKVYTSDAKRDADWGHSLWDNADVIILTETWEYRGAEGLEIPGFSRVITVWNEKKGGKGRGYGGIALWTRDGLGLRIKIEAEDKNNQYVCVRFIDGIRPSFLIAAYFAPQGAPIYSQTGNDDVFLGLYEVLTAVREEGPVWVLGDFNNRVGSEQSTVVTAGEIWRSMNTSKYVRVSEDGIRNGRAGQFIRFISACGLHILNDKNRRHVYEQELQRRIREERLDGTADLTQLMCRVARQVFSRGSADRESWFDQDCAEARKQVLKSVKEDRGDAKAGGDHMRFFQ</sequence>